<evidence type="ECO:0000313" key="3">
    <source>
        <dbReference type="Proteomes" id="UP001268542"/>
    </source>
</evidence>
<sequence>MRVTSTVAAAAAGVVAAALLLVVPVAPAVASGASSRCSDPVLPEQVQAVEADAAELPVVEEALTEALTSVAPGAGEAQVRARVEEAVTDPSVWVGSCGEVVHLDPTAADGGHDHDHGHTEHHADTAEGAGVDATGPYAAAAAGADPFALSSLPGADLTIYLDFVGGTVRGTYWNEVYGRSSITYPPFSLDSSPAFSAVELDAVRAVWASAAEDFAPYQVDVTTAPPPRERLERRDARDRQYGVRVAITQDMLVDRDCECGGIAVLDAFGTVGAESRFTGLAWAFSSGGPVSGLGGTVSHEVGHTFGLGHDGRGGDAYYFGDDGWGPIMGAPWVVPISQWSSGEYPGATNREDDVAIIGRSLPRRADESEGTRLLDRVPASGVIGTRADTDTWTFRGSGAPATVAASTGTHHPNLDVALTVRDAAGTVRAVVDPPSRPTSRSTAQGMGASWTGTVPLGQLWSVTVDGVGNGNPRTLGRYSDYGSLGSYTLLATGVGADTPPRVTTDPNLPAARVGTAYSLRLAASGGTGTYAWRAATPLPSWLSLSADGTLSGRPTVHGTSSVTVAVRSGGREVTQQLRVTVAPTRPSLGAPRPAATLPRDRWHRTTVRVTGGIPAYAWTVTGLPTGLRAVVAPDGRSVDVQGRPTRAGTWQVRVQVRDGYRQVVPTTWTVTVR</sequence>
<evidence type="ECO:0000313" key="2">
    <source>
        <dbReference type="EMBL" id="MDT9592826.1"/>
    </source>
</evidence>
<dbReference type="InterPro" id="IPR013783">
    <property type="entry name" value="Ig-like_fold"/>
</dbReference>
<protein>
    <submittedName>
        <fullName evidence="2">Ig domain-containing protein</fullName>
    </submittedName>
</protein>
<evidence type="ECO:0000256" key="1">
    <source>
        <dbReference type="SAM" id="MobiDB-lite"/>
    </source>
</evidence>
<organism evidence="2 3">
    <name type="scientific">Nocardioides imazamoxiresistens</name>
    <dbReference type="NCBI Taxonomy" id="3231893"/>
    <lineage>
        <taxon>Bacteria</taxon>
        <taxon>Bacillati</taxon>
        <taxon>Actinomycetota</taxon>
        <taxon>Actinomycetes</taxon>
        <taxon>Propionibacteriales</taxon>
        <taxon>Nocardioidaceae</taxon>
        <taxon>Nocardioides</taxon>
    </lineage>
</organism>
<dbReference type="SUPFAM" id="SSF49313">
    <property type="entry name" value="Cadherin-like"/>
    <property type="match status" value="1"/>
</dbReference>
<gene>
    <name evidence="2" type="ORF">RDV89_07090</name>
</gene>
<dbReference type="SUPFAM" id="SSF55486">
    <property type="entry name" value="Metalloproteases ('zincins'), catalytic domain"/>
    <property type="match status" value="1"/>
</dbReference>
<keyword evidence="3" id="KW-1185">Reference proteome</keyword>
<feature type="compositionally biased region" description="Basic and acidic residues" evidence="1">
    <location>
        <begin position="110"/>
        <end position="125"/>
    </location>
</feature>
<name>A0ABU3PUE3_9ACTN</name>
<dbReference type="Pfam" id="PF13582">
    <property type="entry name" value="Reprolysin_3"/>
    <property type="match status" value="1"/>
</dbReference>
<feature type="region of interest" description="Disordered" evidence="1">
    <location>
        <begin position="105"/>
        <end position="131"/>
    </location>
</feature>
<dbReference type="Proteomes" id="UP001268542">
    <property type="component" value="Unassembled WGS sequence"/>
</dbReference>
<dbReference type="RefSeq" id="WP_315732260.1">
    <property type="nucleotide sequence ID" value="NZ_JAVYII010000003.1"/>
</dbReference>
<reference evidence="2 3" key="1">
    <citation type="submission" date="2023-08" db="EMBL/GenBank/DDBJ databases">
        <title>Nocardioides seae sp. nov., a bacterium isolated from a soil.</title>
        <authorList>
            <person name="Wang X."/>
        </authorList>
    </citation>
    <scope>NUCLEOTIDE SEQUENCE [LARGE SCALE GENOMIC DNA]</scope>
    <source>
        <strain evidence="2 3">YZH12</strain>
    </source>
</reference>
<comment type="caution">
    <text evidence="2">The sequence shown here is derived from an EMBL/GenBank/DDBJ whole genome shotgun (WGS) entry which is preliminary data.</text>
</comment>
<dbReference type="EMBL" id="JAVYII010000003">
    <property type="protein sequence ID" value="MDT9592826.1"/>
    <property type="molecule type" value="Genomic_DNA"/>
</dbReference>
<proteinExistence type="predicted"/>
<accession>A0ABU3PUE3</accession>
<dbReference type="Pfam" id="PF05345">
    <property type="entry name" value="He_PIG"/>
    <property type="match status" value="1"/>
</dbReference>
<dbReference type="Gene3D" id="2.60.40.10">
    <property type="entry name" value="Immunoglobulins"/>
    <property type="match status" value="2"/>
</dbReference>
<dbReference type="InterPro" id="IPR015919">
    <property type="entry name" value="Cadherin-like_sf"/>
</dbReference>